<organism evidence="1 2">
    <name type="scientific">Rangifer tarandus platyrhynchus</name>
    <name type="common">Svalbard reindeer</name>
    <dbReference type="NCBI Taxonomy" id="3082113"/>
    <lineage>
        <taxon>Eukaryota</taxon>
        <taxon>Metazoa</taxon>
        <taxon>Chordata</taxon>
        <taxon>Craniata</taxon>
        <taxon>Vertebrata</taxon>
        <taxon>Euteleostomi</taxon>
        <taxon>Mammalia</taxon>
        <taxon>Eutheria</taxon>
        <taxon>Laurasiatheria</taxon>
        <taxon>Artiodactyla</taxon>
        <taxon>Ruminantia</taxon>
        <taxon>Pecora</taxon>
        <taxon>Cervidae</taxon>
        <taxon>Odocoileinae</taxon>
        <taxon>Rangifer</taxon>
    </lineage>
</organism>
<dbReference type="EMBL" id="OX596086">
    <property type="protein sequence ID" value="CAI9699288.1"/>
    <property type="molecule type" value="Genomic_DNA"/>
</dbReference>
<protein>
    <submittedName>
        <fullName evidence="1">Uncharacterized protein</fullName>
    </submittedName>
</protein>
<accession>A0ACB0EG50</accession>
<evidence type="ECO:0000313" key="2">
    <source>
        <dbReference type="Proteomes" id="UP001162501"/>
    </source>
</evidence>
<gene>
    <name evidence="1" type="ORF">MRATA1EN3_LOCUS10501</name>
</gene>
<dbReference type="Proteomes" id="UP001162501">
    <property type="component" value="Chromosome 2"/>
</dbReference>
<sequence>MPKEKQASDRGRVAGKEKDGTKRKSLSDSESDDSKSKKKRDAAAKPRGFARGLDAERIIGATDSSGELMFLMKWKDSNEADLSAFGGEIYGDWLVRVRVPPTDGDDRRRSCYLRRRGLDRPALAPALERNMYRFRSQLFTGISAAAIAHSYPRRFSPLLLAEDSPLSRPSHRRTSKKCSSIG</sequence>
<reference evidence="1" key="1">
    <citation type="submission" date="2023-05" db="EMBL/GenBank/DDBJ databases">
        <authorList>
            <consortium name="ELIXIR-Norway"/>
        </authorList>
    </citation>
    <scope>NUCLEOTIDE SEQUENCE</scope>
</reference>
<proteinExistence type="predicted"/>
<name>A0ACB0EG50_RANTA</name>
<evidence type="ECO:0000313" key="1">
    <source>
        <dbReference type="EMBL" id="CAI9699288.1"/>
    </source>
</evidence>